<gene>
    <name evidence="3" type="ORF">DLM86_21045</name>
</gene>
<evidence type="ECO:0000313" key="4">
    <source>
        <dbReference type="Proteomes" id="UP000247476"/>
    </source>
</evidence>
<dbReference type="Proteomes" id="UP000247476">
    <property type="component" value="Unassembled WGS sequence"/>
</dbReference>
<organism evidence="3 4">
    <name type="scientific">Paenibacillus flagellatus</name>
    <dbReference type="NCBI Taxonomy" id="2211139"/>
    <lineage>
        <taxon>Bacteria</taxon>
        <taxon>Bacillati</taxon>
        <taxon>Bacillota</taxon>
        <taxon>Bacilli</taxon>
        <taxon>Bacillales</taxon>
        <taxon>Paenibacillaceae</taxon>
        <taxon>Paenibacillus</taxon>
    </lineage>
</organism>
<feature type="transmembrane region" description="Helical" evidence="1">
    <location>
        <begin position="12"/>
        <end position="37"/>
    </location>
</feature>
<keyword evidence="1" id="KW-0812">Transmembrane</keyword>
<keyword evidence="1" id="KW-1133">Transmembrane helix</keyword>
<accession>A0A2V5K0C4</accession>
<comment type="caution">
    <text evidence="3">The sequence shown here is derived from an EMBL/GenBank/DDBJ whole genome shotgun (WGS) entry which is preliminary data.</text>
</comment>
<feature type="transmembrane region" description="Helical" evidence="1">
    <location>
        <begin position="167"/>
        <end position="187"/>
    </location>
</feature>
<protein>
    <recommendedName>
        <fullName evidence="2">Putative sensor domain-containing protein</fullName>
    </recommendedName>
</protein>
<evidence type="ECO:0000313" key="3">
    <source>
        <dbReference type="EMBL" id="PYI52655.1"/>
    </source>
</evidence>
<sequence length="217" mass="23768">MNMKTMRRYGRQTLYMLFITLPFSIIAFVVSTTFAVVGLALTPLWIGLPILQGALIAARRLMAFDLDLQRRLTAVDPDGAESPIPAYEPIRYRDLFTQGRLYAPLLYWLLKLPIAVLQFAAAVVLPVAGVAVMLSPLVYIVLARYGIDIFADDVVMDILLPALSPYQRSWVASGIGLVLASAGIVVLNNAAKGSVRWLSGLTVPAERPIVWTHATEG</sequence>
<feature type="transmembrane region" description="Helical" evidence="1">
    <location>
        <begin position="114"/>
        <end position="147"/>
    </location>
</feature>
<proteinExistence type="predicted"/>
<reference evidence="3 4" key="1">
    <citation type="submission" date="2018-05" db="EMBL/GenBank/DDBJ databases">
        <title>Paenibacillus flagellatus sp. nov., isolated from selenium mineral soil.</title>
        <authorList>
            <person name="Dai X."/>
        </authorList>
    </citation>
    <scope>NUCLEOTIDE SEQUENCE [LARGE SCALE GENOMIC DNA]</scope>
    <source>
        <strain evidence="3 4">DXL2</strain>
    </source>
</reference>
<dbReference type="Pfam" id="PF13796">
    <property type="entry name" value="Sensor"/>
    <property type="match status" value="1"/>
</dbReference>
<evidence type="ECO:0000256" key="1">
    <source>
        <dbReference type="SAM" id="Phobius"/>
    </source>
</evidence>
<keyword evidence="1" id="KW-0472">Membrane</keyword>
<dbReference type="InterPro" id="IPR025828">
    <property type="entry name" value="Put_sensor_dom"/>
</dbReference>
<feature type="transmembrane region" description="Helical" evidence="1">
    <location>
        <begin position="43"/>
        <end position="62"/>
    </location>
</feature>
<name>A0A2V5K0C4_9BACL</name>
<keyword evidence="4" id="KW-1185">Reference proteome</keyword>
<dbReference type="EMBL" id="QJVJ01000009">
    <property type="protein sequence ID" value="PYI52655.1"/>
    <property type="molecule type" value="Genomic_DNA"/>
</dbReference>
<evidence type="ECO:0000259" key="2">
    <source>
        <dbReference type="Pfam" id="PF13796"/>
    </source>
</evidence>
<dbReference type="AlphaFoldDB" id="A0A2V5K0C4"/>
<feature type="domain" description="Putative sensor" evidence="2">
    <location>
        <begin position="17"/>
        <end position="194"/>
    </location>
</feature>